<keyword evidence="3" id="KW-0732">Signal</keyword>
<evidence type="ECO:0000256" key="1">
    <source>
        <dbReference type="ARBA" id="ARBA00008520"/>
    </source>
</evidence>
<keyword evidence="5" id="KW-1185">Reference proteome</keyword>
<dbReference type="AlphaFoldDB" id="A0A895XG61"/>
<dbReference type="Gene3D" id="3.40.190.10">
    <property type="entry name" value="Periplasmic binding protein-like II"/>
    <property type="match status" value="2"/>
</dbReference>
<feature type="chain" id="PRO_5038821886" evidence="3">
    <location>
        <begin position="30"/>
        <end position="449"/>
    </location>
</feature>
<proteinExistence type="inferred from homology"/>
<gene>
    <name evidence="4" type="ORF">JQS30_11005</name>
</gene>
<evidence type="ECO:0000313" key="4">
    <source>
        <dbReference type="EMBL" id="QSB04324.1"/>
    </source>
</evidence>
<comment type="similarity">
    <text evidence="1">Belongs to the bacterial solute-binding protein 1 family.</text>
</comment>
<evidence type="ECO:0000256" key="2">
    <source>
        <dbReference type="ARBA" id="ARBA00022448"/>
    </source>
</evidence>
<dbReference type="InterPro" id="IPR050490">
    <property type="entry name" value="Bact_solute-bd_prot1"/>
</dbReference>
<evidence type="ECO:0000256" key="3">
    <source>
        <dbReference type="SAM" id="SignalP"/>
    </source>
</evidence>
<reference evidence="4" key="1">
    <citation type="submission" date="2021-02" db="EMBL/GenBank/DDBJ databases">
        <title>Natronoglycomyces albus gen. nov., sp. nov, a haloalkaliphilic actinobacterium from a soda solonchak soil.</title>
        <authorList>
            <person name="Sorokin D.Y."/>
            <person name="Khijniak T.V."/>
            <person name="Zakharycheva A.P."/>
            <person name="Boueva O.V."/>
            <person name="Ariskina E.V."/>
            <person name="Hahnke R.L."/>
            <person name="Bunk B."/>
            <person name="Sproer C."/>
            <person name="Schumann P."/>
            <person name="Evtushenko L.I."/>
            <person name="Kublanov I.V."/>
        </authorList>
    </citation>
    <scope>NUCLEOTIDE SEQUENCE</scope>
    <source>
        <strain evidence="4">DSM 106290</strain>
    </source>
</reference>
<dbReference type="Proteomes" id="UP000662939">
    <property type="component" value="Chromosome"/>
</dbReference>
<dbReference type="PROSITE" id="PS51257">
    <property type="entry name" value="PROKAR_LIPOPROTEIN"/>
    <property type="match status" value="1"/>
</dbReference>
<dbReference type="Pfam" id="PF01547">
    <property type="entry name" value="SBP_bac_1"/>
    <property type="match status" value="1"/>
</dbReference>
<name>A0A895XG61_9ACTN</name>
<dbReference type="EMBL" id="CP070496">
    <property type="protein sequence ID" value="QSB04324.1"/>
    <property type="molecule type" value="Genomic_DNA"/>
</dbReference>
<dbReference type="KEGG" id="nav:JQS30_11005"/>
<feature type="signal peptide" evidence="3">
    <location>
        <begin position="1"/>
        <end position="29"/>
    </location>
</feature>
<dbReference type="InterPro" id="IPR006059">
    <property type="entry name" value="SBP"/>
</dbReference>
<protein>
    <submittedName>
        <fullName evidence="4">Carbohydrate ABC transporter substrate-binding protein</fullName>
    </submittedName>
</protein>
<dbReference type="SUPFAM" id="SSF53850">
    <property type="entry name" value="Periplasmic binding protein-like II"/>
    <property type="match status" value="1"/>
</dbReference>
<sequence length="449" mass="48752">MKKDRRLPKRFLCVTASAAAIALAATACGAPDEEPGEELPDWAADCDTYADYGSFDGETVSISSSIRGDEADEMTAAWSSFAECVGITIQHEGSGTFESDMRVRVDGGNAPDIALFPQPGLMFQFVDNMVPADADTQAAAQEGWTQDWLDYGTVDGQLYAPPHSANAKSFVWYSPSFFEDGGYDIPETWDEMMDLTETIAADGTTPWCVGFESGEASGWPGTDWIEDAVLRESPELYDDWIDHNIPFDDPGIVDAFDRVGEILLNDDYVNGGHGGVNTIATTSFQEAGYPVADGECAMHRQASFYSAMWPDDVEVAEDGDVFIFQLPGDEPGDAPMLFGSEFVASFSDDEAVHAVRQFLASADYHNLRMTTGSWTTAHQGADPENARDDALVRAVEILHDETMTSRFDGSDYMPGEVGAAAFWTGMLDWLGGTSAEDVTSNIENAWPSD</sequence>
<organism evidence="4 5">
    <name type="scientific">Natronoglycomyces albus</name>
    <dbReference type="NCBI Taxonomy" id="2811108"/>
    <lineage>
        <taxon>Bacteria</taxon>
        <taxon>Bacillati</taxon>
        <taxon>Actinomycetota</taxon>
        <taxon>Actinomycetes</taxon>
        <taxon>Glycomycetales</taxon>
        <taxon>Glycomycetaceae</taxon>
        <taxon>Natronoglycomyces</taxon>
    </lineage>
</organism>
<keyword evidence="2" id="KW-0813">Transport</keyword>
<dbReference type="RefSeq" id="WP_213170321.1">
    <property type="nucleotide sequence ID" value="NZ_CP070496.1"/>
</dbReference>
<dbReference type="PANTHER" id="PTHR43649:SF29">
    <property type="entry name" value="OSMOPROTECTIVE COMPOUNDS-BINDING PROTEIN GGTB"/>
    <property type="match status" value="1"/>
</dbReference>
<evidence type="ECO:0000313" key="5">
    <source>
        <dbReference type="Proteomes" id="UP000662939"/>
    </source>
</evidence>
<dbReference type="PANTHER" id="PTHR43649">
    <property type="entry name" value="ARABINOSE-BINDING PROTEIN-RELATED"/>
    <property type="match status" value="1"/>
</dbReference>
<accession>A0A895XG61</accession>